<keyword evidence="9" id="KW-1185">Reference proteome</keyword>
<dbReference type="InterPro" id="IPR001611">
    <property type="entry name" value="Leu-rich_rpt"/>
</dbReference>
<protein>
    <submittedName>
        <fullName evidence="8">Non-specific serine/threonine protein kinase</fullName>
        <ecNumber evidence="8">2.7.11.1</ecNumber>
    </submittedName>
</protein>
<dbReference type="InterPro" id="IPR032675">
    <property type="entry name" value="LRR_dom_sf"/>
</dbReference>
<feature type="signal peptide" evidence="6">
    <location>
        <begin position="1"/>
        <end position="22"/>
    </location>
</feature>
<evidence type="ECO:0000256" key="5">
    <source>
        <dbReference type="ARBA" id="ARBA00023136"/>
    </source>
</evidence>
<feature type="chain" id="PRO_5013708411" evidence="6">
    <location>
        <begin position="23"/>
        <end position="195"/>
    </location>
</feature>
<keyword evidence="2" id="KW-0433">Leucine-rich repeat</keyword>
<dbReference type="FunFam" id="3.80.10.10:FF:000400">
    <property type="entry name" value="Nuclear pore complex protein NUP107"/>
    <property type="match status" value="1"/>
</dbReference>
<evidence type="ECO:0000256" key="3">
    <source>
        <dbReference type="ARBA" id="ARBA00022729"/>
    </source>
</evidence>
<sequence>MEKPAYFFILISILSLSTTTTCSLLNKTTDQESLIAFKSTIISDPWGILTKNWSANASICRWIGVSCSLNRQRVTALNFSGFSFKVIIPPAIGNLTFLASLDLSHNNFTSFLPNELSNLSRLELIDFRFNSLTGEISSFGNSLKLRVLNLGYNLLGGNIPYGIFNLSRTEKVDLTANNLEGGLPKDMCNGFSKLS</sequence>
<name>A0A2G9GMT3_9LAMI</name>
<evidence type="ECO:0000256" key="1">
    <source>
        <dbReference type="ARBA" id="ARBA00004370"/>
    </source>
</evidence>
<dbReference type="Pfam" id="PF08263">
    <property type="entry name" value="LRRNT_2"/>
    <property type="match status" value="1"/>
</dbReference>
<accession>A0A2G9GMT3</accession>
<proteinExistence type="predicted"/>
<dbReference type="OrthoDB" id="10250902at2759"/>
<dbReference type="AlphaFoldDB" id="A0A2G9GMT3"/>
<dbReference type="PANTHER" id="PTHR48060">
    <property type="entry name" value="DNA DAMAGE-REPAIR/TOLERATION PROTEIN DRT100"/>
    <property type="match status" value="1"/>
</dbReference>
<evidence type="ECO:0000313" key="8">
    <source>
        <dbReference type="EMBL" id="PIN06607.1"/>
    </source>
</evidence>
<dbReference type="STRING" id="429701.A0A2G9GMT3"/>
<evidence type="ECO:0000256" key="4">
    <source>
        <dbReference type="ARBA" id="ARBA00022737"/>
    </source>
</evidence>
<keyword evidence="8" id="KW-0723">Serine/threonine-protein kinase</keyword>
<dbReference type="GO" id="GO:0016020">
    <property type="term" value="C:membrane"/>
    <property type="evidence" value="ECO:0007669"/>
    <property type="project" value="UniProtKB-SubCell"/>
</dbReference>
<comment type="caution">
    <text evidence="8">The sequence shown here is derived from an EMBL/GenBank/DDBJ whole genome shotgun (WGS) entry which is preliminary data.</text>
</comment>
<dbReference type="InterPro" id="IPR013210">
    <property type="entry name" value="LRR_N_plant-typ"/>
</dbReference>
<keyword evidence="3 6" id="KW-0732">Signal</keyword>
<gene>
    <name evidence="8" type="ORF">CDL12_20827</name>
</gene>
<evidence type="ECO:0000313" key="9">
    <source>
        <dbReference type="Proteomes" id="UP000231279"/>
    </source>
</evidence>
<organism evidence="8 9">
    <name type="scientific">Handroanthus impetiginosus</name>
    <dbReference type="NCBI Taxonomy" id="429701"/>
    <lineage>
        <taxon>Eukaryota</taxon>
        <taxon>Viridiplantae</taxon>
        <taxon>Streptophyta</taxon>
        <taxon>Embryophyta</taxon>
        <taxon>Tracheophyta</taxon>
        <taxon>Spermatophyta</taxon>
        <taxon>Magnoliopsida</taxon>
        <taxon>eudicotyledons</taxon>
        <taxon>Gunneridae</taxon>
        <taxon>Pentapetalae</taxon>
        <taxon>asterids</taxon>
        <taxon>lamiids</taxon>
        <taxon>Lamiales</taxon>
        <taxon>Bignoniaceae</taxon>
        <taxon>Crescentiina</taxon>
        <taxon>Tabebuia alliance</taxon>
        <taxon>Handroanthus</taxon>
    </lineage>
</organism>
<dbReference type="SUPFAM" id="SSF52058">
    <property type="entry name" value="L domain-like"/>
    <property type="match status" value="1"/>
</dbReference>
<dbReference type="Proteomes" id="UP000231279">
    <property type="component" value="Unassembled WGS sequence"/>
</dbReference>
<dbReference type="InterPro" id="IPR053211">
    <property type="entry name" value="DNA_repair-toleration"/>
</dbReference>
<dbReference type="GO" id="GO:0004674">
    <property type="term" value="F:protein serine/threonine kinase activity"/>
    <property type="evidence" value="ECO:0007669"/>
    <property type="project" value="UniProtKB-KW"/>
</dbReference>
<evidence type="ECO:0000256" key="6">
    <source>
        <dbReference type="SAM" id="SignalP"/>
    </source>
</evidence>
<keyword evidence="5" id="KW-0472">Membrane</keyword>
<keyword evidence="8" id="KW-0418">Kinase</keyword>
<dbReference type="EMBL" id="NKXS01004358">
    <property type="protein sequence ID" value="PIN06607.1"/>
    <property type="molecule type" value="Genomic_DNA"/>
</dbReference>
<evidence type="ECO:0000259" key="7">
    <source>
        <dbReference type="Pfam" id="PF08263"/>
    </source>
</evidence>
<evidence type="ECO:0000256" key="2">
    <source>
        <dbReference type="ARBA" id="ARBA00022614"/>
    </source>
</evidence>
<dbReference type="EC" id="2.7.11.1" evidence="8"/>
<comment type="subcellular location">
    <subcellularLocation>
        <location evidence="1">Membrane</location>
    </subcellularLocation>
</comment>
<feature type="domain" description="Leucine-rich repeat-containing N-terminal plant-type" evidence="7">
    <location>
        <begin position="29"/>
        <end position="68"/>
    </location>
</feature>
<dbReference type="Pfam" id="PF00560">
    <property type="entry name" value="LRR_1"/>
    <property type="match status" value="2"/>
</dbReference>
<reference evidence="9" key="1">
    <citation type="journal article" date="2018" name="Gigascience">
        <title>Genome assembly of the Pink Ipe (Handroanthus impetiginosus, Bignoniaceae), a highly valued, ecologically keystone Neotropical timber forest tree.</title>
        <authorList>
            <person name="Silva-Junior O.B."/>
            <person name="Grattapaglia D."/>
            <person name="Novaes E."/>
            <person name="Collevatti R.G."/>
        </authorList>
    </citation>
    <scope>NUCLEOTIDE SEQUENCE [LARGE SCALE GENOMIC DNA]</scope>
    <source>
        <strain evidence="9">cv. UFG-1</strain>
    </source>
</reference>
<keyword evidence="8" id="KW-0808">Transferase</keyword>
<keyword evidence="4" id="KW-0677">Repeat</keyword>
<dbReference type="PANTHER" id="PTHR48060:SF21">
    <property type="entry name" value="L DOMAIN-LIKE PROTEIN"/>
    <property type="match status" value="1"/>
</dbReference>
<dbReference type="Gene3D" id="3.80.10.10">
    <property type="entry name" value="Ribonuclease Inhibitor"/>
    <property type="match status" value="2"/>
</dbReference>